<feature type="domain" description="NodB homology" evidence="6">
    <location>
        <begin position="110"/>
        <end position="315"/>
    </location>
</feature>
<evidence type="ECO:0000256" key="5">
    <source>
        <dbReference type="SAM" id="SignalP"/>
    </source>
</evidence>
<feature type="region of interest" description="Disordered" evidence="3">
    <location>
        <begin position="328"/>
        <end position="364"/>
    </location>
</feature>
<dbReference type="EMBL" id="JADGJD010000006">
    <property type="protein sequence ID" value="KAJ3057328.1"/>
    <property type="molecule type" value="Genomic_DNA"/>
</dbReference>
<accession>A0AAD5SL02</accession>
<dbReference type="GO" id="GO:0009272">
    <property type="term" value="P:fungal-type cell wall biogenesis"/>
    <property type="evidence" value="ECO:0007669"/>
    <property type="project" value="UniProtKB-ARBA"/>
</dbReference>
<dbReference type="GO" id="GO:0005975">
    <property type="term" value="P:carbohydrate metabolic process"/>
    <property type="evidence" value="ECO:0007669"/>
    <property type="project" value="InterPro"/>
</dbReference>
<feature type="chain" id="PRO_5042097834" evidence="5">
    <location>
        <begin position="18"/>
        <end position="394"/>
    </location>
</feature>
<keyword evidence="1" id="KW-0479">Metal-binding</keyword>
<dbReference type="PANTHER" id="PTHR10587:SF133">
    <property type="entry name" value="CHITIN DEACETYLASE 1-RELATED"/>
    <property type="match status" value="1"/>
</dbReference>
<keyword evidence="4" id="KW-0812">Transmembrane</keyword>
<evidence type="ECO:0000256" key="3">
    <source>
        <dbReference type="SAM" id="MobiDB-lite"/>
    </source>
</evidence>
<proteinExistence type="predicted"/>
<keyword evidence="5" id="KW-0732">Signal</keyword>
<organism evidence="7 8">
    <name type="scientific">Rhizophlyctis rosea</name>
    <dbReference type="NCBI Taxonomy" id="64517"/>
    <lineage>
        <taxon>Eukaryota</taxon>
        <taxon>Fungi</taxon>
        <taxon>Fungi incertae sedis</taxon>
        <taxon>Chytridiomycota</taxon>
        <taxon>Chytridiomycota incertae sedis</taxon>
        <taxon>Chytridiomycetes</taxon>
        <taxon>Rhizophlyctidales</taxon>
        <taxon>Rhizophlyctidaceae</taxon>
        <taxon>Rhizophlyctis</taxon>
    </lineage>
</organism>
<dbReference type="GO" id="GO:0004099">
    <property type="term" value="F:chitin deacetylase activity"/>
    <property type="evidence" value="ECO:0007669"/>
    <property type="project" value="TreeGrafter"/>
</dbReference>
<dbReference type="GO" id="GO:0046872">
    <property type="term" value="F:metal ion binding"/>
    <property type="evidence" value="ECO:0007669"/>
    <property type="project" value="UniProtKB-KW"/>
</dbReference>
<keyword evidence="4" id="KW-0472">Membrane</keyword>
<dbReference type="Gene3D" id="3.20.20.370">
    <property type="entry name" value="Glycoside hydrolase/deacetylase"/>
    <property type="match status" value="1"/>
</dbReference>
<dbReference type="Pfam" id="PF01522">
    <property type="entry name" value="Polysacc_deac_1"/>
    <property type="match status" value="1"/>
</dbReference>
<dbReference type="InterPro" id="IPR011330">
    <property type="entry name" value="Glyco_hydro/deAcase_b/a-brl"/>
</dbReference>
<sequence length="394" mass="42743">MVRTAAIAALLIGAASAQIQIPPPIPTRWPENTQLVFITGSYLQEKLVQDAWKHVQTVVRPELLAIKPSTYKQFADITYNDNPQTSGYKARRLQDTADFKADVYTCKGQNDWGLTYDDGPSNVIVGGQHVNDTSAILQRLDSLGVKATFFVCGTAALSQPEILKATYQAGHEIASHTWTHHPITTLTNEQLVAEVKYTEALIYSLTGKVPNQFRPPYGDIDDRCRAILTALGYTTIIWGYQPHRDSLDAGQPAQNPATAKQVVDTIRSWFTPQPGFISLQHDIQQFTASIAITVLDYLVGLKNNNQPFPLNIKTVGQCIEAPYYRDGTSAPGSTPVSTTTTTTVAPTTTAPVPSATVNPDSKQAEDKKNAANVLGTSLGLAGVIALLAGVLPLW</sequence>
<evidence type="ECO:0000256" key="1">
    <source>
        <dbReference type="ARBA" id="ARBA00022723"/>
    </source>
</evidence>
<keyword evidence="8" id="KW-1185">Reference proteome</keyword>
<keyword evidence="4" id="KW-1133">Transmembrane helix</keyword>
<feature type="signal peptide" evidence="5">
    <location>
        <begin position="1"/>
        <end position="17"/>
    </location>
</feature>
<evidence type="ECO:0000313" key="7">
    <source>
        <dbReference type="EMBL" id="KAJ3057328.1"/>
    </source>
</evidence>
<dbReference type="InterPro" id="IPR050248">
    <property type="entry name" value="Polysacc_deacetylase_ArnD"/>
</dbReference>
<dbReference type="PANTHER" id="PTHR10587">
    <property type="entry name" value="GLYCOSYL TRANSFERASE-RELATED"/>
    <property type="match status" value="1"/>
</dbReference>
<feature type="transmembrane region" description="Helical" evidence="4">
    <location>
        <begin position="373"/>
        <end position="393"/>
    </location>
</feature>
<keyword evidence="2" id="KW-0378">Hydrolase</keyword>
<dbReference type="GO" id="GO:0016020">
    <property type="term" value="C:membrane"/>
    <property type="evidence" value="ECO:0007669"/>
    <property type="project" value="TreeGrafter"/>
</dbReference>
<feature type="compositionally biased region" description="Low complexity" evidence="3">
    <location>
        <begin position="328"/>
        <end position="357"/>
    </location>
</feature>
<protein>
    <submittedName>
        <fullName evidence="7">Chitin deacetylase</fullName>
    </submittedName>
</protein>
<evidence type="ECO:0000256" key="2">
    <source>
        <dbReference type="ARBA" id="ARBA00022801"/>
    </source>
</evidence>
<evidence type="ECO:0000313" key="8">
    <source>
        <dbReference type="Proteomes" id="UP001212841"/>
    </source>
</evidence>
<comment type="caution">
    <text evidence="7">The sequence shown here is derived from an EMBL/GenBank/DDBJ whole genome shotgun (WGS) entry which is preliminary data.</text>
</comment>
<gene>
    <name evidence="7" type="primary">CDA2_3</name>
    <name evidence="7" type="ORF">HK097_009281</name>
</gene>
<evidence type="ECO:0000259" key="6">
    <source>
        <dbReference type="PROSITE" id="PS51677"/>
    </source>
</evidence>
<reference evidence="7" key="1">
    <citation type="submission" date="2020-05" db="EMBL/GenBank/DDBJ databases">
        <title>Phylogenomic resolution of chytrid fungi.</title>
        <authorList>
            <person name="Stajich J.E."/>
            <person name="Amses K."/>
            <person name="Simmons R."/>
            <person name="Seto K."/>
            <person name="Myers J."/>
            <person name="Bonds A."/>
            <person name="Quandt C.A."/>
            <person name="Barry K."/>
            <person name="Liu P."/>
            <person name="Grigoriev I."/>
            <person name="Longcore J.E."/>
            <person name="James T.Y."/>
        </authorList>
    </citation>
    <scope>NUCLEOTIDE SEQUENCE</scope>
    <source>
        <strain evidence="7">JEL0318</strain>
    </source>
</reference>
<evidence type="ECO:0000256" key="4">
    <source>
        <dbReference type="SAM" id="Phobius"/>
    </source>
</evidence>
<dbReference type="SUPFAM" id="SSF88713">
    <property type="entry name" value="Glycoside hydrolase/deacetylase"/>
    <property type="match status" value="1"/>
</dbReference>
<dbReference type="PROSITE" id="PS51677">
    <property type="entry name" value="NODB"/>
    <property type="match status" value="1"/>
</dbReference>
<name>A0AAD5SL02_9FUNG</name>
<dbReference type="Proteomes" id="UP001212841">
    <property type="component" value="Unassembled WGS sequence"/>
</dbReference>
<dbReference type="AlphaFoldDB" id="A0AAD5SL02"/>
<dbReference type="InterPro" id="IPR002509">
    <property type="entry name" value="NODB_dom"/>
</dbReference>